<dbReference type="EMBL" id="FNOV01000019">
    <property type="protein sequence ID" value="SDY92238.1"/>
    <property type="molecule type" value="Genomic_DNA"/>
</dbReference>
<keyword evidence="3" id="KW-1185">Reference proteome</keyword>
<dbReference type="AlphaFoldDB" id="A0A1H3NTV8"/>
<feature type="region of interest" description="Disordered" evidence="1">
    <location>
        <begin position="291"/>
        <end position="339"/>
    </location>
</feature>
<dbReference type="OrthoDB" id="1404627at2"/>
<proteinExistence type="predicted"/>
<dbReference type="RefSeq" id="WP_092743582.1">
    <property type="nucleotide sequence ID" value="NZ_FNOV01000019.1"/>
</dbReference>
<dbReference type="Proteomes" id="UP000199249">
    <property type="component" value="Unassembled WGS sequence"/>
</dbReference>
<dbReference type="InterPro" id="IPR043766">
    <property type="entry name" value="BfmA-like"/>
</dbReference>
<organism evidence="2 3">
    <name type="scientific">Hymenobacter psychrophilus</name>
    <dbReference type="NCBI Taxonomy" id="651662"/>
    <lineage>
        <taxon>Bacteria</taxon>
        <taxon>Pseudomonadati</taxon>
        <taxon>Bacteroidota</taxon>
        <taxon>Cytophagia</taxon>
        <taxon>Cytophagales</taxon>
        <taxon>Hymenobacteraceae</taxon>
        <taxon>Hymenobacter</taxon>
    </lineage>
</organism>
<sequence length="339" mass="37910">MYVKLINPSTHGKAAYDNSGSSAQTLNYLKQEAAKDGQTATFFGADRDGIEAAELMYEIDTNVKGLRADDAKFYSLVISPSADELEHIGNDEQKLKAYTRAVMEQYAGNFKLKEGRQLRSEDLVWGATIHQDRSYRGTDPEVAAGQAQTGEKKSGLQTHIHVIVSARDRSQKISLNPAGRRQRFDLINWQTQAGKQFEKQFAYTAQEHEKVKVKPRDASRDASRAAKIGERIAILNKQVPKAQQLDPARVQKIAQGREYDKTFYRSLATVERRAKAGEPIDNAYHLLTTGREQPQQQQAATSALRALQQAVRSGRGREEQTESIGEKRGRTSGELDIEM</sequence>
<gene>
    <name evidence="2" type="ORF">SAMN04488069_1198</name>
</gene>
<evidence type="ECO:0000256" key="1">
    <source>
        <dbReference type="SAM" id="MobiDB-lite"/>
    </source>
</evidence>
<dbReference type="Pfam" id="PF18976">
    <property type="entry name" value="DUF5712"/>
    <property type="match status" value="1"/>
</dbReference>
<accession>A0A1H3NTV8</accession>
<feature type="compositionally biased region" description="Basic and acidic residues" evidence="1">
    <location>
        <begin position="315"/>
        <end position="333"/>
    </location>
</feature>
<dbReference type="STRING" id="651662.SAMN04488069_1198"/>
<evidence type="ECO:0000313" key="3">
    <source>
        <dbReference type="Proteomes" id="UP000199249"/>
    </source>
</evidence>
<reference evidence="3" key="1">
    <citation type="submission" date="2016-10" db="EMBL/GenBank/DDBJ databases">
        <authorList>
            <person name="Varghese N."/>
            <person name="Submissions S."/>
        </authorList>
    </citation>
    <scope>NUCLEOTIDE SEQUENCE [LARGE SCALE GENOMIC DNA]</scope>
    <source>
        <strain evidence="3">CGMCC 1.8975</strain>
    </source>
</reference>
<feature type="compositionally biased region" description="Polar residues" evidence="1">
    <location>
        <begin position="291"/>
        <end position="301"/>
    </location>
</feature>
<name>A0A1H3NTV8_9BACT</name>
<protein>
    <submittedName>
        <fullName evidence="2">Uncharacterized protein</fullName>
    </submittedName>
</protein>
<evidence type="ECO:0000313" key="2">
    <source>
        <dbReference type="EMBL" id="SDY92238.1"/>
    </source>
</evidence>